<accession>A0A511BQF1</accession>
<protein>
    <submittedName>
        <fullName evidence="1">Uncharacterized protein</fullName>
    </submittedName>
</protein>
<dbReference type="AlphaFoldDB" id="A0A511BQF1"/>
<evidence type="ECO:0000313" key="2">
    <source>
        <dbReference type="Proteomes" id="UP000321405"/>
    </source>
</evidence>
<sequence length="269" mass="28763">MEPILDSGRCPLADTTGRLCAFGWENAFVTGRLSASAAHADLPVGNLATPQGAPATAWRAPGRTASVTLHPGAMTAWDCVSLHRTNLTATARWSVRIWRGATLVHDSGLLAADTREGQSVMVLDTPVTGDRMTLLVADAANPDGFLSLPLAYAGPLWRPQRNMAWTGGESAESDADTVTSLSGAEYVTLRWQRRVIRIEHRSLGIEELPRIRHMLAQARSGANILFIPDPGAATRSGDAVFGRCEAGEITASAGAANRRAITLTMRERL</sequence>
<organism evidence="1 2">
    <name type="scientific">Swaminathania salitolerans</name>
    <dbReference type="NCBI Taxonomy" id="182838"/>
    <lineage>
        <taxon>Bacteria</taxon>
        <taxon>Pseudomonadati</taxon>
        <taxon>Pseudomonadota</taxon>
        <taxon>Alphaproteobacteria</taxon>
        <taxon>Acetobacterales</taxon>
        <taxon>Acetobacteraceae</taxon>
        <taxon>Swaminathania</taxon>
    </lineage>
</organism>
<dbReference type="OrthoDB" id="7221509at2"/>
<gene>
    <name evidence="1" type="ORF">SSA02_10270</name>
</gene>
<keyword evidence="2" id="KW-1185">Reference proteome</keyword>
<dbReference type="Proteomes" id="UP000321405">
    <property type="component" value="Unassembled WGS sequence"/>
</dbReference>
<dbReference type="EMBL" id="BJVC01000002">
    <property type="protein sequence ID" value="GEL01864.1"/>
    <property type="molecule type" value="Genomic_DNA"/>
</dbReference>
<name>A0A511BQF1_9PROT</name>
<reference evidence="1 2" key="1">
    <citation type="submission" date="2019-07" db="EMBL/GenBank/DDBJ databases">
        <title>Whole genome shotgun sequence of Swaminathania salitolerans NBRC 104436.</title>
        <authorList>
            <person name="Hosoyama A."/>
            <person name="Uohara A."/>
            <person name="Ohji S."/>
            <person name="Ichikawa N."/>
        </authorList>
    </citation>
    <scope>NUCLEOTIDE SEQUENCE [LARGE SCALE GENOMIC DNA]</scope>
    <source>
        <strain evidence="1 2">NBRC 104436</strain>
    </source>
</reference>
<dbReference type="RefSeq" id="WP_147092852.1">
    <property type="nucleotide sequence ID" value="NZ_BJVC01000002.1"/>
</dbReference>
<proteinExistence type="predicted"/>
<comment type="caution">
    <text evidence="1">The sequence shown here is derived from an EMBL/GenBank/DDBJ whole genome shotgun (WGS) entry which is preliminary data.</text>
</comment>
<evidence type="ECO:0000313" key="1">
    <source>
        <dbReference type="EMBL" id="GEL01864.1"/>
    </source>
</evidence>